<feature type="domain" description="AbiEi antitoxin N-terminal" evidence="1">
    <location>
        <begin position="18"/>
        <end position="63"/>
    </location>
</feature>
<organism evidence="2 3">
    <name type="scientific">Fodinibacter luteus</name>
    <dbReference type="NCBI Taxonomy" id="552064"/>
    <lineage>
        <taxon>Bacteria</taxon>
        <taxon>Bacillati</taxon>
        <taxon>Actinomycetota</taxon>
        <taxon>Actinomycetes</taxon>
        <taxon>Micrococcales</taxon>
        <taxon>Intrasporangiaceae</taxon>
        <taxon>Fodinibacter (ex Wang et al. 2009)</taxon>
    </lineage>
</organism>
<accession>A0ABP8KC43</accession>
<protein>
    <recommendedName>
        <fullName evidence="1">AbiEi antitoxin N-terminal domain-containing protein</fullName>
    </recommendedName>
</protein>
<reference evidence="3" key="1">
    <citation type="journal article" date="2019" name="Int. J. Syst. Evol. Microbiol.">
        <title>The Global Catalogue of Microorganisms (GCM) 10K type strain sequencing project: providing services to taxonomists for standard genome sequencing and annotation.</title>
        <authorList>
            <consortium name="The Broad Institute Genomics Platform"/>
            <consortium name="The Broad Institute Genome Sequencing Center for Infectious Disease"/>
            <person name="Wu L."/>
            <person name="Ma J."/>
        </authorList>
    </citation>
    <scope>NUCLEOTIDE SEQUENCE [LARGE SCALE GENOMIC DNA]</scope>
    <source>
        <strain evidence="3">JCM 17809</strain>
    </source>
</reference>
<comment type="caution">
    <text evidence="2">The sequence shown here is derived from an EMBL/GenBank/DDBJ whole genome shotgun (WGS) entry which is preliminary data.</text>
</comment>
<gene>
    <name evidence="2" type="ORF">GCM10023168_15100</name>
</gene>
<dbReference type="InterPro" id="IPR025159">
    <property type="entry name" value="AbiEi_N"/>
</dbReference>
<evidence type="ECO:0000313" key="2">
    <source>
        <dbReference type="EMBL" id="GAA4403508.1"/>
    </source>
</evidence>
<dbReference type="Proteomes" id="UP001500945">
    <property type="component" value="Unassembled WGS sequence"/>
</dbReference>
<proteinExistence type="predicted"/>
<sequence>MDDGRAAPLDPGILRAMELDALIRSQHGVCTTAQALAAGLTEDGIRWRVSSGRWSRLGQGLYCAQTGELDWLGRAHAAVLRGGDGCALSLRAAEHLHGVASGAPPVITVAVPARRSVTRLPGTRYRRHVGLEVVRRRGLPVTTAEQTVLDLAEAPGAEWRDAVATAARWVQKRRTTPAALDAALAARARHRHRHILTVALGVVAEGAESVLEVSYVRRVERPHGLPPATIQRPDGSRRRDFEYEEWLVVVEVDGRLGHEGESVAFDRRRDRQAAGTGRVTLRAGWVDVEGDPCGLAVDVHAALRARGYPGSVLACSPRCPARRVSAT</sequence>
<dbReference type="EMBL" id="BAABGM010000010">
    <property type="protein sequence ID" value="GAA4403508.1"/>
    <property type="molecule type" value="Genomic_DNA"/>
</dbReference>
<evidence type="ECO:0000313" key="3">
    <source>
        <dbReference type="Proteomes" id="UP001500945"/>
    </source>
</evidence>
<dbReference type="Pfam" id="PF13338">
    <property type="entry name" value="AbiEi_4"/>
    <property type="match status" value="1"/>
</dbReference>
<keyword evidence="3" id="KW-1185">Reference proteome</keyword>
<evidence type="ECO:0000259" key="1">
    <source>
        <dbReference type="Pfam" id="PF13338"/>
    </source>
</evidence>
<name>A0ABP8KC43_9MICO</name>